<dbReference type="EMBL" id="FSRA01000001">
    <property type="protein sequence ID" value="SIN92505.1"/>
    <property type="molecule type" value="Genomic_DNA"/>
</dbReference>
<dbReference type="SUPFAM" id="SSF82693">
    <property type="entry name" value="Multidrug efflux transporter AcrB pore domain, PN1, PN2, PC1 and PC2 subdomains"/>
    <property type="match status" value="3"/>
</dbReference>
<dbReference type="STRING" id="536979.SAMN04488055_2122"/>
<accession>A0A1N6FB45</accession>
<feature type="transmembrane region" description="Helical" evidence="1">
    <location>
        <begin position="360"/>
        <end position="380"/>
    </location>
</feature>
<evidence type="ECO:0000256" key="1">
    <source>
        <dbReference type="SAM" id="Phobius"/>
    </source>
</evidence>
<feature type="transmembrane region" description="Helical" evidence="1">
    <location>
        <begin position="992"/>
        <end position="1019"/>
    </location>
</feature>
<dbReference type="SUPFAM" id="SSF82714">
    <property type="entry name" value="Multidrug efflux transporter AcrB TolC docking domain, DN and DC subdomains"/>
    <property type="match status" value="2"/>
</dbReference>
<feature type="transmembrane region" description="Helical" evidence="1">
    <location>
        <begin position="463"/>
        <end position="486"/>
    </location>
</feature>
<feature type="transmembrane region" description="Helical" evidence="1">
    <location>
        <begin position="12"/>
        <end position="32"/>
    </location>
</feature>
<dbReference type="InterPro" id="IPR027463">
    <property type="entry name" value="AcrB_DN_DC_subdom"/>
</dbReference>
<dbReference type="RefSeq" id="WP_074239207.1">
    <property type="nucleotide sequence ID" value="NZ_FSRA01000001.1"/>
</dbReference>
<dbReference type="Gene3D" id="3.30.2090.10">
    <property type="entry name" value="Multidrug efflux transporter AcrB TolC docking domain, DN and DC subdomains"/>
    <property type="match status" value="2"/>
</dbReference>
<feature type="transmembrane region" description="Helical" evidence="1">
    <location>
        <begin position="860"/>
        <end position="883"/>
    </location>
</feature>
<reference evidence="2 3" key="1">
    <citation type="submission" date="2016-11" db="EMBL/GenBank/DDBJ databases">
        <authorList>
            <person name="Jaros S."/>
            <person name="Januszkiewicz K."/>
            <person name="Wedrychowicz H."/>
        </authorList>
    </citation>
    <scope>NUCLEOTIDE SEQUENCE [LARGE SCALE GENOMIC DNA]</scope>
    <source>
        <strain evidence="2 3">DSM 24787</strain>
    </source>
</reference>
<keyword evidence="1" id="KW-0812">Transmembrane</keyword>
<dbReference type="Pfam" id="PF00873">
    <property type="entry name" value="ACR_tran"/>
    <property type="match status" value="1"/>
</dbReference>
<feature type="transmembrane region" description="Helical" evidence="1">
    <location>
        <begin position="431"/>
        <end position="451"/>
    </location>
</feature>
<gene>
    <name evidence="2" type="ORF">SAMN04488055_2122</name>
</gene>
<dbReference type="Proteomes" id="UP000185003">
    <property type="component" value="Unassembled WGS sequence"/>
</dbReference>
<protein>
    <submittedName>
        <fullName evidence="2">Hydrophobic/amphiphilic exporter-1, HAE1 family</fullName>
    </submittedName>
</protein>
<dbReference type="Gene3D" id="1.20.1640.10">
    <property type="entry name" value="Multidrug efflux transporter AcrB transmembrane domain"/>
    <property type="match status" value="2"/>
</dbReference>
<dbReference type="Gene3D" id="3.30.70.1440">
    <property type="entry name" value="Multidrug efflux transporter AcrB pore domain"/>
    <property type="match status" value="1"/>
</dbReference>
<keyword evidence="1" id="KW-0472">Membrane</keyword>
<dbReference type="Gene3D" id="3.30.70.1320">
    <property type="entry name" value="Multidrug efflux transporter AcrB pore domain like"/>
    <property type="match status" value="1"/>
</dbReference>
<feature type="transmembrane region" description="Helical" evidence="1">
    <location>
        <begin position="532"/>
        <end position="558"/>
    </location>
</feature>
<dbReference type="GO" id="GO:0005886">
    <property type="term" value="C:plasma membrane"/>
    <property type="evidence" value="ECO:0007669"/>
    <property type="project" value="TreeGrafter"/>
</dbReference>
<feature type="transmembrane region" description="Helical" evidence="1">
    <location>
        <begin position="890"/>
        <end position="910"/>
    </location>
</feature>
<keyword evidence="3" id="KW-1185">Reference proteome</keyword>
<dbReference type="PANTHER" id="PTHR32063">
    <property type="match status" value="1"/>
</dbReference>
<dbReference type="InterPro" id="IPR001036">
    <property type="entry name" value="Acrflvin-R"/>
</dbReference>
<evidence type="ECO:0000313" key="3">
    <source>
        <dbReference type="Proteomes" id="UP000185003"/>
    </source>
</evidence>
<organism evidence="2 3">
    <name type="scientific">Chitinophaga niabensis</name>
    <dbReference type="NCBI Taxonomy" id="536979"/>
    <lineage>
        <taxon>Bacteria</taxon>
        <taxon>Pseudomonadati</taxon>
        <taxon>Bacteroidota</taxon>
        <taxon>Chitinophagia</taxon>
        <taxon>Chitinophagales</taxon>
        <taxon>Chitinophagaceae</taxon>
        <taxon>Chitinophaga</taxon>
    </lineage>
</organism>
<dbReference type="OrthoDB" id="9757876at2"/>
<proteinExistence type="predicted"/>
<dbReference type="PANTHER" id="PTHR32063:SF0">
    <property type="entry name" value="SWARMING MOTILITY PROTEIN SWRC"/>
    <property type="match status" value="1"/>
</dbReference>
<sequence length="1033" mass="112104">MSITEIAIKRPLLLIVIFTVLVLFGIQSYLGLNYNLLPKIEVPTVSVSTIYPGASAAEVQNTVTKELEDVFSSVEGLDQISSTSQESVSIITVSFKSGTDIDKAERNVQQKADLALNDLPEDAKRPLVSKVNLEETPVIKAGVTANMSPRSLYDLVDKQVRPVLQNVAGVGQVNIIGGDQREIQINIKQDKLLAYGLSIGQVSQAISASNLSFPAGGIETKNQQFSIRYDANVVSLDQLRDLIVLQHPTDGAIYLKNIAEVVDATAKTTAINHINGVPSIGVQIIKQGDANAVDVSRHVKKAFTNVETQYSTQQLKFNVSSDQSIYTLHAADAVMVDLWLAVMIVGIVMLAFLHSLRSSMFVLIALPASIIPTFIAMYLLGFSLNLMTLMAMSLVVGILVDDSIVVLENIYRHMEMGSDKRTAALEGRNEIGFTALSITLVDVVVFLPLALAGGMIGAILREFSLVVVFSTLMSLFVSFTVTPLLVSRFGKLEHLTRETLWGKMNLAFERFIEMLKDEYARSLEIVLRKKRWLLSGVLLLIVGAIALVPMGFIGAAFIPKTDQGDLVLRMELEPAATIYKTNMLVQEAEKVLLQQPEVEKVFSSIGFISGNVSGAGSNANLAELTLTLVDKKKRNMNADAFGVYIQQKLSSIVKGVKFSNVATSITGNVSSAPIQIAVKGVDLNVVREVAEAYKSIVEQVPGTQFVKLSVKERKPEVSIKLNREKMSLLGLNASTVGATLQNAFSGNEEGQFKEGGNEYDIRVSLDKYSRSDVGNIKNLSFVNTRGQNILLNQFAEVTETLGETTLQRINRLGAITVQSNVAGRPTGTVSAEIKEKARSVKVPAGISIDYLGDSKNQADAFGSLGLALITAILLVYLIMVALYENAVYPFVVLFSIPVALIGALLALALTMETLNIFTIIGMIMLLGLVSKNAILMVDFTNRLKADGRTVKEALVEAGKERLRPILMTTLAMIFGMLPIAIASGAASEIKNGMAWVIIGGLTSSMVLTLFVVPGMYLIIEDFLVRFKGKPLIR</sequence>
<evidence type="ECO:0000313" key="2">
    <source>
        <dbReference type="EMBL" id="SIN92505.1"/>
    </source>
</evidence>
<feature type="transmembrane region" description="Helical" evidence="1">
    <location>
        <begin position="386"/>
        <end position="410"/>
    </location>
</feature>
<name>A0A1N6FB45_9BACT</name>
<feature type="transmembrane region" description="Helical" evidence="1">
    <location>
        <begin position="333"/>
        <end position="353"/>
    </location>
</feature>
<dbReference type="GO" id="GO:0042910">
    <property type="term" value="F:xenobiotic transmembrane transporter activity"/>
    <property type="evidence" value="ECO:0007669"/>
    <property type="project" value="TreeGrafter"/>
</dbReference>
<dbReference type="AlphaFoldDB" id="A0A1N6FB45"/>
<dbReference type="PRINTS" id="PR00702">
    <property type="entry name" value="ACRIFLAVINRP"/>
</dbReference>
<dbReference type="SUPFAM" id="SSF82866">
    <property type="entry name" value="Multidrug efflux transporter AcrB transmembrane domain"/>
    <property type="match status" value="2"/>
</dbReference>
<feature type="transmembrane region" description="Helical" evidence="1">
    <location>
        <begin position="965"/>
        <end position="986"/>
    </location>
</feature>
<dbReference type="Gene3D" id="3.30.70.1430">
    <property type="entry name" value="Multidrug efflux transporter AcrB pore domain"/>
    <property type="match status" value="2"/>
</dbReference>
<feature type="transmembrane region" description="Helical" evidence="1">
    <location>
        <begin position="916"/>
        <end position="934"/>
    </location>
</feature>
<keyword evidence="1" id="KW-1133">Transmembrane helix</keyword>